<evidence type="ECO:0000313" key="2">
    <source>
        <dbReference type="Proteomes" id="UP000805193"/>
    </source>
</evidence>
<name>A0AC60Q1S6_IXOPE</name>
<proteinExistence type="predicted"/>
<reference evidence="1 2" key="1">
    <citation type="journal article" date="2020" name="Cell">
        <title>Large-Scale Comparative Analyses of Tick Genomes Elucidate Their Genetic Diversity and Vector Capacities.</title>
        <authorList>
            <consortium name="Tick Genome and Microbiome Consortium (TIGMIC)"/>
            <person name="Jia N."/>
            <person name="Wang J."/>
            <person name="Shi W."/>
            <person name="Du L."/>
            <person name="Sun Y."/>
            <person name="Zhan W."/>
            <person name="Jiang J.F."/>
            <person name="Wang Q."/>
            <person name="Zhang B."/>
            <person name="Ji P."/>
            <person name="Bell-Sakyi L."/>
            <person name="Cui X.M."/>
            <person name="Yuan T.T."/>
            <person name="Jiang B.G."/>
            <person name="Yang W.F."/>
            <person name="Lam T.T."/>
            <person name="Chang Q.C."/>
            <person name="Ding S.J."/>
            <person name="Wang X.J."/>
            <person name="Zhu J.G."/>
            <person name="Ruan X.D."/>
            <person name="Zhao L."/>
            <person name="Wei J.T."/>
            <person name="Ye R.Z."/>
            <person name="Que T.C."/>
            <person name="Du C.H."/>
            <person name="Zhou Y.H."/>
            <person name="Cheng J.X."/>
            <person name="Dai P.F."/>
            <person name="Guo W.B."/>
            <person name="Han X.H."/>
            <person name="Huang E.J."/>
            <person name="Li L.F."/>
            <person name="Wei W."/>
            <person name="Gao Y.C."/>
            <person name="Liu J.Z."/>
            <person name="Shao H.Z."/>
            <person name="Wang X."/>
            <person name="Wang C.C."/>
            <person name="Yang T.C."/>
            <person name="Huo Q.B."/>
            <person name="Li W."/>
            <person name="Chen H.Y."/>
            <person name="Chen S.E."/>
            <person name="Zhou L.G."/>
            <person name="Ni X.B."/>
            <person name="Tian J.H."/>
            <person name="Sheng Y."/>
            <person name="Liu T."/>
            <person name="Pan Y.S."/>
            <person name="Xia L.Y."/>
            <person name="Li J."/>
            <person name="Zhao F."/>
            <person name="Cao W.C."/>
        </authorList>
    </citation>
    <scope>NUCLEOTIDE SEQUENCE [LARGE SCALE GENOMIC DNA]</scope>
    <source>
        <strain evidence="1">Iper-2018</strain>
    </source>
</reference>
<dbReference type="Proteomes" id="UP000805193">
    <property type="component" value="Unassembled WGS sequence"/>
</dbReference>
<comment type="caution">
    <text evidence="1">The sequence shown here is derived from an EMBL/GenBank/DDBJ whole genome shotgun (WGS) entry which is preliminary data.</text>
</comment>
<dbReference type="EMBL" id="JABSTQ010009606">
    <property type="protein sequence ID" value="KAG0427628.1"/>
    <property type="molecule type" value="Genomic_DNA"/>
</dbReference>
<gene>
    <name evidence="1" type="ORF">HPB47_025326</name>
</gene>
<accession>A0AC60Q1S6</accession>
<organism evidence="1 2">
    <name type="scientific">Ixodes persulcatus</name>
    <name type="common">Taiga tick</name>
    <dbReference type="NCBI Taxonomy" id="34615"/>
    <lineage>
        <taxon>Eukaryota</taxon>
        <taxon>Metazoa</taxon>
        <taxon>Ecdysozoa</taxon>
        <taxon>Arthropoda</taxon>
        <taxon>Chelicerata</taxon>
        <taxon>Arachnida</taxon>
        <taxon>Acari</taxon>
        <taxon>Parasitiformes</taxon>
        <taxon>Ixodida</taxon>
        <taxon>Ixodoidea</taxon>
        <taxon>Ixodidae</taxon>
        <taxon>Ixodinae</taxon>
        <taxon>Ixodes</taxon>
    </lineage>
</organism>
<keyword evidence="2" id="KW-1185">Reference proteome</keyword>
<protein>
    <submittedName>
        <fullName evidence="1">Uncharacterized protein</fullName>
    </submittedName>
</protein>
<sequence>MKQYMPMKPKIKRGFKVWSLADSQTGYFLKFQLYEDENAEKPLDRTLTEHVVLTLADGAVPVGS</sequence>
<evidence type="ECO:0000313" key="1">
    <source>
        <dbReference type="EMBL" id="KAG0427628.1"/>
    </source>
</evidence>